<accession>A0A377XC80</accession>
<dbReference type="Proteomes" id="UP000254340">
    <property type="component" value="Unassembled WGS sequence"/>
</dbReference>
<protein>
    <submittedName>
        <fullName evidence="1">Uncharacterized protein</fullName>
    </submittedName>
</protein>
<gene>
    <name evidence="1" type="ORF">NCTC5047_02044</name>
</gene>
<sequence length="100" mass="11398">MMITNWLAKNADQQFTALPEDLRRVLDLHGIGDAEWNIYRNMDMADSEGRKFMTTSGIRAVPDEVIGDYVASKGLKVTERSIADARERWRASCAVTFWTD</sequence>
<proteinExistence type="predicted"/>
<evidence type="ECO:0000313" key="1">
    <source>
        <dbReference type="EMBL" id="STT79377.1"/>
    </source>
</evidence>
<dbReference type="AlphaFoldDB" id="A0A377XC80"/>
<name>A0A377XC80_KLEPN</name>
<organism evidence="1 2">
    <name type="scientific">Klebsiella pneumoniae</name>
    <dbReference type="NCBI Taxonomy" id="573"/>
    <lineage>
        <taxon>Bacteria</taxon>
        <taxon>Pseudomonadati</taxon>
        <taxon>Pseudomonadota</taxon>
        <taxon>Gammaproteobacteria</taxon>
        <taxon>Enterobacterales</taxon>
        <taxon>Enterobacteriaceae</taxon>
        <taxon>Klebsiella/Raoultella group</taxon>
        <taxon>Klebsiella</taxon>
        <taxon>Klebsiella pneumoniae complex</taxon>
    </lineage>
</organism>
<evidence type="ECO:0000313" key="2">
    <source>
        <dbReference type="Proteomes" id="UP000254340"/>
    </source>
</evidence>
<reference evidence="1 2" key="1">
    <citation type="submission" date="2018-06" db="EMBL/GenBank/DDBJ databases">
        <authorList>
            <consortium name="Pathogen Informatics"/>
            <person name="Doyle S."/>
        </authorList>
    </citation>
    <scope>NUCLEOTIDE SEQUENCE [LARGE SCALE GENOMIC DNA]</scope>
    <source>
        <strain evidence="1 2">NCTC5047</strain>
    </source>
</reference>
<dbReference type="EMBL" id="UGLH01000005">
    <property type="protein sequence ID" value="STT79377.1"/>
    <property type="molecule type" value="Genomic_DNA"/>
</dbReference>